<dbReference type="PANTHER" id="PTHR13847">
    <property type="entry name" value="SARCOSINE DEHYDROGENASE-RELATED"/>
    <property type="match status" value="1"/>
</dbReference>
<dbReference type="InterPro" id="IPR036188">
    <property type="entry name" value="FAD/NAD-bd_sf"/>
</dbReference>
<dbReference type="EMBL" id="JACCHL010000001">
    <property type="protein sequence ID" value="NYH50872.1"/>
    <property type="molecule type" value="Genomic_DNA"/>
</dbReference>
<comment type="catalytic activity">
    <reaction evidence="4">
        <text>glycine + O2 + H2O = glyoxylate + H2O2 + NH4(+)</text>
        <dbReference type="Rhea" id="RHEA:11532"/>
        <dbReference type="ChEBI" id="CHEBI:15377"/>
        <dbReference type="ChEBI" id="CHEBI:15379"/>
        <dbReference type="ChEBI" id="CHEBI:16240"/>
        <dbReference type="ChEBI" id="CHEBI:28938"/>
        <dbReference type="ChEBI" id="CHEBI:36655"/>
        <dbReference type="ChEBI" id="CHEBI:57305"/>
        <dbReference type="EC" id="1.4.3.19"/>
    </reaction>
</comment>
<organism evidence="8 9">
    <name type="scientific">Nocardiopsis sinuspersici</name>
    <dbReference type="NCBI Taxonomy" id="501010"/>
    <lineage>
        <taxon>Bacteria</taxon>
        <taxon>Bacillati</taxon>
        <taxon>Actinomycetota</taxon>
        <taxon>Actinomycetes</taxon>
        <taxon>Streptosporangiales</taxon>
        <taxon>Nocardiopsidaceae</taxon>
        <taxon>Nocardiopsis</taxon>
    </lineage>
</organism>
<keyword evidence="3 8" id="KW-0560">Oxidoreductase</keyword>
<dbReference type="Proteomes" id="UP000584931">
    <property type="component" value="Unassembled WGS sequence"/>
</dbReference>
<evidence type="ECO:0000256" key="3">
    <source>
        <dbReference type="ARBA" id="ARBA00023002"/>
    </source>
</evidence>
<feature type="domain" description="FAD dependent oxidoreductase" evidence="7">
    <location>
        <begin position="34"/>
        <end position="391"/>
    </location>
</feature>
<name>A0A7Y9X7Z0_9ACTN</name>
<keyword evidence="2" id="KW-0784">Thiamine biosynthesis</keyword>
<evidence type="ECO:0000256" key="1">
    <source>
        <dbReference type="ARBA" id="ARBA00004948"/>
    </source>
</evidence>
<dbReference type="InterPro" id="IPR012727">
    <property type="entry name" value="Gly_oxidase_ThiO"/>
</dbReference>
<dbReference type="SUPFAM" id="SSF51905">
    <property type="entry name" value="FAD/NAD(P)-binding domain"/>
    <property type="match status" value="1"/>
</dbReference>
<feature type="region of interest" description="Disordered" evidence="6">
    <location>
        <begin position="1"/>
        <end position="32"/>
    </location>
</feature>
<dbReference type="PANTHER" id="PTHR13847:SF289">
    <property type="entry name" value="GLYCINE OXIDASE"/>
    <property type="match status" value="1"/>
</dbReference>
<proteinExistence type="predicted"/>
<protein>
    <recommendedName>
        <fullName evidence="5">glycine oxidase</fullName>
        <ecNumber evidence="5">1.4.3.19</ecNumber>
    </recommendedName>
</protein>
<dbReference type="InterPro" id="IPR006076">
    <property type="entry name" value="FAD-dep_OxRdtase"/>
</dbReference>
<gene>
    <name evidence="8" type="ORF">HNR06_000461</name>
</gene>
<dbReference type="EC" id="1.4.3.19" evidence="5"/>
<accession>A0A7Y9X7Z0</accession>
<dbReference type="UniPathway" id="UPA00060"/>
<dbReference type="GO" id="GO:0005737">
    <property type="term" value="C:cytoplasm"/>
    <property type="evidence" value="ECO:0007669"/>
    <property type="project" value="TreeGrafter"/>
</dbReference>
<dbReference type="Gene3D" id="3.30.9.10">
    <property type="entry name" value="D-Amino Acid Oxidase, subunit A, domain 2"/>
    <property type="match status" value="1"/>
</dbReference>
<sequence>MPAKGGETSAVRTSNTPRSPMGHPTDGRAGDRGVVVVGGGLVGRVTAWRAAQRGLSVTLVEPDPVADPAGARAASTVAAGMLTPATEAVFGEEPLMELGVRSAAMYADFVTELEEASGLGVGHRATGTLLVAFDRDDLAVLTELHELHQRLGIATERLTSRGCRRLEPMLAPSVRGGLLAPDDHSVDPRRLLRALAVAGERAGVTEIAGRAEEVLAPGPDGTRLGVRLDGGRLLPADQVVLAAGCWGDAVGVPEPVVPPLRPVKGQLLRARVPAGEPPIVSRTVRGLVRGFPTYLVPRADGEVVIGATQEELGHDTSLTAGGLWQVLRDARELVPGVSELEITETCVGLRPGSPDNEPLLGPTRVPGLHLAAGHFRHGVLLTPVTGEVMARALTTGVLPGYAQRFAADRVFGGGGTTKRKQWE</sequence>
<dbReference type="Pfam" id="PF01266">
    <property type="entry name" value="DAO"/>
    <property type="match status" value="1"/>
</dbReference>
<dbReference type="Gene3D" id="3.50.50.60">
    <property type="entry name" value="FAD/NAD(P)-binding domain"/>
    <property type="match status" value="1"/>
</dbReference>
<dbReference type="GO" id="GO:0009228">
    <property type="term" value="P:thiamine biosynthetic process"/>
    <property type="evidence" value="ECO:0007669"/>
    <property type="project" value="UniProtKB-KW"/>
</dbReference>
<evidence type="ECO:0000256" key="5">
    <source>
        <dbReference type="ARBA" id="ARBA00050018"/>
    </source>
</evidence>
<evidence type="ECO:0000313" key="9">
    <source>
        <dbReference type="Proteomes" id="UP000584931"/>
    </source>
</evidence>
<evidence type="ECO:0000313" key="8">
    <source>
        <dbReference type="EMBL" id="NYH50872.1"/>
    </source>
</evidence>
<dbReference type="NCBIfam" id="TIGR02352">
    <property type="entry name" value="thiamin_ThiO"/>
    <property type="match status" value="1"/>
</dbReference>
<dbReference type="GO" id="GO:0043799">
    <property type="term" value="F:glycine oxidase activity"/>
    <property type="evidence" value="ECO:0007669"/>
    <property type="project" value="UniProtKB-EC"/>
</dbReference>
<dbReference type="GO" id="GO:0009229">
    <property type="term" value="P:thiamine diphosphate biosynthetic process"/>
    <property type="evidence" value="ECO:0007669"/>
    <property type="project" value="UniProtKB-UniPathway"/>
</dbReference>
<comment type="caution">
    <text evidence="8">The sequence shown here is derived from an EMBL/GenBank/DDBJ whole genome shotgun (WGS) entry which is preliminary data.</text>
</comment>
<evidence type="ECO:0000256" key="4">
    <source>
        <dbReference type="ARBA" id="ARBA00049872"/>
    </source>
</evidence>
<dbReference type="SUPFAM" id="SSF54373">
    <property type="entry name" value="FAD-linked reductases, C-terminal domain"/>
    <property type="match status" value="1"/>
</dbReference>
<dbReference type="GO" id="GO:0050660">
    <property type="term" value="F:flavin adenine dinucleotide binding"/>
    <property type="evidence" value="ECO:0007669"/>
    <property type="project" value="InterPro"/>
</dbReference>
<evidence type="ECO:0000256" key="6">
    <source>
        <dbReference type="SAM" id="MobiDB-lite"/>
    </source>
</evidence>
<evidence type="ECO:0000256" key="2">
    <source>
        <dbReference type="ARBA" id="ARBA00022977"/>
    </source>
</evidence>
<dbReference type="AlphaFoldDB" id="A0A7Y9X7Z0"/>
<dbReference type="RefSeq" id="WP_179809026.1">
    <property type="nucleotide sequence ID" value="NZ_JACCHL010000001.1"/>
</dbReference>
<comment type="pathway">
    <text evidence="1">Cofactor biosynthesis; thiamine diphosphate biosynthesis.</text>
</comment>
<reference evidence="8 9" key="1">
    <citation type="submission" date="2020-07" db="EMBL/GenBank/DDBJ databases">
        <title>Sequencing the genomes of 1000 actinobacteria strains.</title>
        <authorList>
            <person name="Klenk H.-P."/>
        </authorList>
    </citation>
    <scope>NUCLEOTIDE SEQUENCE [LARGE SCALE GENOMIC DNA]</scope>
    <source>
        <strain evidence="8 9">DSM 45278</strain>
    </source>
</reference>
<evidence type="ECO:0000259" key="7">
    <source>
        <dbReference type="Pfam" id="PF01266"/>
    </source>
</evidence>